<comment type="caution">
    <text evidence="7">The sequence shown here is derived from an EMBL/GenBank/DDBJ whole genome shotgun (WGS) entry which is preliminary data.</text>
</comment>
<dbReference type="AlphaFoldDB" id="A0A9D4WL75"/>
<dbReference type="InterPro" id="IPR006564">
    <property type="entry name" value="Znf_PMZ"/>
</dbReference>
<dbReference type="InterPro" id="IPR007527">
    <property type="entry name" value="Znf_SWIM"/>
</dbReference>
<protein>
    <recommendedName>
        <fullName evidence="6">SWIM-type domain-containing protein</fullName>
    </recommendedName>
</protein>
<evidence type="ECO:0000256" key="2">
    <source>
        <dbReference type="ARBA" id="ARBA00022771"/>
    </source>
</evidence>
<dbReference type="EMBL" id="JAMSHJ010000005">
    <property type="protein sequence ID" value="KAI5404336.1"/>
    <property type="molecule type" value="Genomic_DNA"/>
</dbReference>
<evidence type="ECO:0000256" key="1">
    <source>
        <dbReference type="ARBA" id="ARBA00022723"/>
    </source>
</evidence>
<evidence type="ECO:0000313" key="7">
    <source>
        <dbReference type="EMBL" id="KAI5404336.1"/>
    </source>
</evidence>
<dbReference type="SMART" id="SM00575">
    <property type="entry name" value="ZnF_PMZ"/>
    <property type="match status" value="1"/>
</dbReference>
<proteinExistence type="predicted"/>
<keyword evidence="3" id="KW-0862">Zinc</keyword>
<feature type="compositionally biased region" description="Acidic residues" evidence="5">
    <location>
        <begin position="130"/>
        <end position="141"/>
    </location>
</feature>
<dbReference type="PROSITE" id="PS50966">
    <property type="entry name" value="ZF_SWIM"/>
    <property type="match status" value="1"/>
</dbReference>
<dbReference type="Pfam" id="PF10551">
    <property type="entry name" value="MULE"/>
    <property type="match status" value="1"/>
</dbReference>
<dbReference type="PANTHER" id="PTHR31973">
    <property type="entry name" value="POLYPROTEIN, PUTATIVE-RELATED"/>
    <property type="match status" value="1"/>
</dbReference>
<keyword evidence="2 4" id="KW-0863">Zinc-finger</keyword>
<evidence type="ECO:0000256" key="5">
    <source>
        <dbReference type="SAM" id="MobiDB-lite"/>
    </source>
</evidence>
<accession>A0A9D4WL75</accession>
<reference evidence="7 8" key="1">
    <citation type="journal article" date="2022" name="Nat. Genet.">
        <title>Improved pea reference genome and pan-genome highlight genomic features and evolutionary characteristics.</title>
        <authorList>
            <person name="Yang T."/>
            <person name="Liu R."/>
            <person name="Luo Y."/>
            <person name="Hu S."/>
            <person name="Wang D."/>
            <person name="Wang C."/>
            <person name="Pandey M.K."/>
            <person name="Ge S."/>
            <person name="Xu Q."/>
            <person name="Li N."/>
            <person name="Li G."/>
            <person name="Huang Y."/>
            <person name="Saxena R.K."/>
            <person name="Ji Y."/>
            <person name="Li M."/>
            <person name="Yan X."/>
            <person name="He Y."/>
            <person name="Liu Y."/>
            <person name="Wang X."/>
            <person name="Xiang C."/>
            <person name="Varshney R.K."/>
            <person name="Ding H."/>
            <person name="Gao S."/>
            <person name="Zong X."/>
        </authorList>
    </citation>
    <scope>NUCLEOTIDE SEQUENCE [LARGE SCALE GENOMIC DNA]</scope>
    <source>
        <strain evidence="7 8">cv. Zhongwan 6</strain>
    </source>
</reference>
<evidence type="ECO:0000313" key="8">
    <source>
        <dbReference type="Proteomes" id="UP001058974"/>
    </source>
</evidence>
<name>A0A9D4WL75_PEA</name>
<evidence type="ECO:0000256" key="3">
    <source>
        <dbReference type="ARBA" id="ARBA00022833"/>
    </source>
</evidence>
<dbReference type="Pfam" id="PF04434">
    <property type="entry name" value="SWIM"/>
    <property type="match status" value="1"/>
</dbReference>
<gene>
    <name evidence="7" type="ORF">KIW84_051479</name>
</gene>
<dbReference type="Proteomes" id="UP001058974">
    <property type="component" value="Chromosome 5"/>
</dbReference>
<dbReference type="InterPro" id="IPR018289">
    <property type="entry name" value="MULE_transposase_dom"/>
</dbReference>
<keyword evidence="8" id="KW-1185">Reference proteome</keyword>
<dbReference type="PANTHER" id="PTHR31973:SF195">
    <property type="entry name" value="MUDR FAMILY TRANSPOSASE"/>
    <property type="match status" value="1"/>
</dbReference>
<evidence type="ECO:0000256" key="4">
    <source>
        <dbReference type="PROSITE-ProRule" id="PRU00325"/>
    </source>
</evidence>
<evidence type="ECO:0000259" key="6">
    <source>
        <dbReference type="PROSITE" id="PS50966"/>
    </source>
</evidence>
<sequence>MSSSSLYSINVHCNGETFESEIHGFCFKNTDTIRVTMKRNATFLHFKKRIQSFIASGNVSKMTYQNPIFFENGQCKFFPLKIRDDEDVESMFLSHEHSGMDCIELYITLQPCIPSQQSQLTDQDPAGGDAADDAQWSDELNPEAEVEVDVIDEEEEETEIQVDHILNNDDEDEAQPPPIPPTHAYIPPQHMTNMALNDDEMSDSVFYNPYVIECRNMLCKFRLAASYKKKNDSWEIASIDPPHSCVATTVEQDHRKLSTTLICRDILPLVNKDPSVKVSIIISHIQTTYNYTPSYKKAWIARTKAVEQVFGNWEDSFKELPRFLWALKTYVPGTVAILETVPAMMPDGTCATGNRIFHRLFWAFDPCIRGFAFCKPLLQIDGTWLYGKYKGTLLMAVAQDGNNNVFPIAFALVEGETAGGWGFFLRHLRTHVAPQANLCLISDRHAAIESAYNNHDNGWHDPPSTHVYCIRHIAQNFMRAIKDKNLRKKVVNAGYALTQPSFQYYRDEIRLSNEDAGRWINNIPVEQWTRAFDGGRRWGHMTTNIVECMNGVFKGIRNLPITALVRSTYYRLASMFATRGERWSAVLMSGQVFSECCMKVMKEESIKATTHAVTVFDRQRQNFSVQETMGNSDGRPNLAYAVKLHRSWCDCGKFQAFRIPCSHVIAACAYTRQDAYTHLSDVYKANTIMNVYSQSFSVLPMEDYWPPYEGDFVWHNEEMRRKKKGRPNSTRIRTEMDSTDKMIRLCSICRQPGHNKNNCPNQGASSRS</sequence>
<feature type="region of interest" description="Disordered" evidence="5">
    <location>
        <begin position="117"/>
        <end position="141"/>
    </location>
</feature>
<dbReference type="Gramene" id="Psat05G0147900-T1">
    <property type="protein sequence ID" value="KAI5404336.1"/>
    <property type="gene ID" value="KIW84_051479"/>
</dbReference>
<organism evidence="7 8">
    <name type="scientific">Pisum sativum</name>
    <name type="common">Garden pea</name>
    <name type="synonym">Lathyrus oleraceus</name>
    <dbReference type="NCBI Taxonomy" id="3888"/>
    <lineage>
        <taxon>Eukaryota</taxon>
        <taxon>Viridiplantae</taxon>
        <taxon>Streptophyta</taxon>
        <taxon>Embryophyta</taxon>
        <taxon>Tracheophyta</taxon>
        <taxon>Spermatophyta</taxon>
        <taxon>Magnoliopsida</taxon>
        <taxon>eudicotyledons</taxon>
        <taxon>Gunneridae</taxon>
        <taxon>Pentapetalae</taxon>
        <taxon>rosids</taxon>
        <taxon>fabids</taxon>
        <taxon>Fabales</taxon>
        <taxon>Fabaceae</taxon>
        <taxon>Papilionoideae</taxon>
        <taxon>50 kb inversion clade</taxon>
        <taxon>NPAAA clade</taxon>
        <taxon>Hologalegina</taxon>
        <taxon>IRL clade</taxon>
        <taxon>Fabeae</taxon>
        <taxon>Lathyrus</taxon>
    </lineage>
</organism>
<feature type="domain" description="SWIM-type" evidence="6">
    <location>
        <begin position="640"/>
        <end position="672"/>
    </location>
</feature>
<dbReference type="GO" id="GO:0008270">
    <property type="term" value="F:zinc ion binding"/>
    <property type="evidence" value="ECO:0007669"/>
    <property type="project" value="UniProtKB-KW"/>
</dbReference>
<keyword evidence="1" id="KW-0479">Metal-binding</keyword>